<name>A0A1I9SA83_9CAUD</name>
<dbReference type="GO" id="GO:0003677">
    <property type="term" value="F:DNA binding"/>
    <property type="evidence" value="ECO:0007669"/>
    <property type="project" value="UniProtKB-KW"/>
</dbReference>
<keyword evidence="3" id="KW-1185">Reference proteome</keyword>
<reference evidence="3" key="1">
    <citation type="submission" date="2016-08" db="EMBL/GenBank/DDBJ databases">
        <authorList>
            <person name="Seilhamer J.J."/>
        </authorList>
    </citation>
    <scope>NUCLEOTIDE SEQUENCE [LARGE SCALE GENOMIC DNA]</scope>
</reference>
<keyword evidence="2" id="KW-0238">DNA-binding</keyword>
<evidence type="ECO:0000313" key="2">
    <source>
        <dbReference type="EMBL" id="AOZ63689.1"/>
    </source>
</evidence>
<organism evidence="2 3">
    <name type="scientific">Rhodococcus phage Weasels2</name>
    <dbReference type="NCBI Taxonomy" id="1897437"/>
    <lineage>
        <taxon>Viruses</taxon>
        <taxon>Duplodnaviria</taxon>
        <taxon>Heunggongvirae</taxon>
        <taxon>Uroviricota</taxon>
        <taxon>Caudoviricetes</taxon>
        <taxon>Weaselvirus</taxon>
        <taxon>Weaselvirus weasel</taxon>
    </lineage>
</organism>
<proteinExistence type="predicted"/>
<gene>
    <name evidence="2" type="ORF">SEA_WEASELS2_100</name>
</gene>
<dbReference type="EMBL" id="KX774321">
    <property type="protein sequence ID" value="AOZ63689.1"/>
    <property type="molecule type" value="Genomic_DNA"/>
</dbReference>
<protein>
    <submittedName>
        <fullName evidence="2">Single-stranded DNA-binding protein</fullName>
    </submittedName>
</protein>
<accession>A0A1I9SA83</accession>
<evidence type="ECO:0000256" key="1">
    <source>
        <dbReference type="SAM" id="MobiDB-lite"/>
    </source>
</evidence>
<evidence type="ECO:0000313" key="3">
    <source>
        <dbReference type="Proteomes" id="UP000224902"/>
    </source>
</evidence>
<sequence length="238" mass="27101">MAITDLKELRKAKEAKAAKDELRNRPKANWFSLKNGEQKKVQFLNELTKEAENYKPEYGTFYAPVVHNAHGPEGFKVKALDTMESEGKDYAQEMYEANRQETGWKPKTDFYINVATAGDDGKIEAQILSRNLYSSFVDDLADIYDDSDGVGITGKTFIIKRTGEGPQTVYGIRPSKDEIDIGDVVPWDLEEYAVRKVPYAEQKEFYGRYYVPERGFEDEDEGDSSPDSTTSAKEELDW</sequence>
<feature type="region of interest" description="Disordered" evidence="1">
    <location>
        <begin position="215"/>
        <end position="238"/>
    </location>
</feature>
<dbReference type="Proteomes" id="UP000224902">
    <property type="component" value="Segment"/>
</dbReference>